<dbReference type="SUPFAM" id="SSF46785">
    <property type="entry name" value="Winged helix' DNA-binding domain"/>
    <property type="match status" value="1"/>
</dbReference>
<dbReference type="Gene3D" id="1.10.10.10">
    <property type="entry name" value="Winged helix-like DNA-binding domain superfamily/Winged helix DNA-binding domain"/>
    <property type="match status" value="1"/>
</dbReference>
<dbReference type="InterPro" id="IPR036390">
    <property type="entry name" value="WH_DNA-bd_sf"/>
</dbReference>
<sequence>MAELDPVIHAEARLRVVAALTTLGEGNQISFPRLRKLLDMTAGNLSTHLRKLEDAEYVQQTKVIEGRMPATYVEITAKGRSAFLDYRRSLQSLLDGAQPTPNLPTRT</sequence>
<gene>
    <name evidence="2" type="ORF">GU243_03300</name>
</gene>
<proteinExistence type="predicted"/>
<feature type="domain" description="Winged helix DNA-binding" evidence="1">
    <location>
        <begin position="18"/>
        <end position="94"/>
    </location>
</feature>
<evidence type="ECO:0000259" key="1">
    <source>
        <dbReference type="Pfam" id="PF13601"/>
    </source>
</evidence>
<reference evidence="2 3" key="1">
    <citation type="submission" date="2020-01" db="EMBL/GenBank/DDBJ databases">
        <title>Pseudarthrobacter psychrotolerans sp. nov., isolated from antarctic soil.</title>
        <authorList>
            <person name="Shin Y."/>
            <person name="Park W."/>
        </authorList>
    </citation>
    <scope>NUCLEOTIDE SEQUENCE [LARGE SCALE GENOMIC DNA]</scope>
    <source>
        <strain evidence="2 3">YJ56</strain>
    </source>
</reference>
<dbReference type="KEGG" id="psey:GU243_03300"/>
<dbReference type="AlphaFoldDB" id="A0A6P1NIJ7"/>
<evidence type="ECO:0000313" key="3">
    <source>
        <dbReference type="Proteomes" id="UP000464186"/>
    </source>
</evidence>
<dbReference type="InterPro" id="IPR027395">
    <property type="entry name" value="WH_DNA-bd_dom"/>
</dbReference>
<evidence type="ECO:0000313" key="2">
    <source>
        <dbReference type="EMBL" id="QHK18943.1"/>
    </source>
</evidence>
<dbReference type="EMBL" id="CP047898">
    <property type="protein sequence ID" value="QHK18943.1"/>
    <property type="molecule type" value="Genomic_DNA"/>
</dbReference>
<keyword evidence="3" id="KW-1185">Reference proteome</keyword>
<protein>
    <submittedName>
        <fullName evidence="2">Helix-turn-helix domain-containing protein</fullName>
    </submittedName>
</protein>
<dbReference type="PANTHER" id="PTHR37318:SF1">
    <property type="entry name" value="BSL7504 PROTEIN"/>
    <property type="match status" value="1"/>
</dbReference>
<name>A0A6P1NIJ7_9MICC</name>
<dbReference type="Proteomes" id="UP000464186">
    <property type="component" value="Chromosome"/>
</dbReference>
<dbReference type="PANTHER" id="PTHR37318">
    <property type="entry name" value="BSL7504 PROTEIN"/>
    <property type="match status" value="1"/>
</dbReference>
<accession>A0A6P1NIJ7</accession>
<organism evidence="2 3">
    <name type="scientific">Pseudarthrobacter psychrotolerans</name>
    <dbReference type="NCBI Taxonomy" id="2697569"/>
    <lineage>
        <taxon>Bacteria</taxon>
        <taxon>Bacillati</taxon>
        <taxon>Actinomycetota</taxon>
        <taxon>Actinomycetes</taxon>
        <taxon>Micrococcales</taxon>
        <taxon>Micrococcaceae</taxon>
        <taxon>Pseudarthrobacter</taxon>
    </lineage>
</organism>
<dbReference type="InterPro" id="IPR036388">
    <property type="entry name" value="WH-like_DNA-bd_sf"/>
</dbReference>
<dbReference type="Pfam" id="PF13601">
    <property type="entry name" value="HTH_34"/>
    <property type="match status" value="1"/>
</dbReference>